<protein>
    <recommendedName>
        <fullName evidence="2">Helicase XPB/Ssl2 N-terminal domain-containing protein</fullName>
    </recommendedName>
</protein>
<dbReference type="InterPro" id="IPR032830">
    <property type="entry name" value="XPB/Ssl2_N"/>
</dbReference>
<comment type="caution">
    <text evidence="3">The sequence shown here is derived from an EMBL/GenBank/DDBJ whole genome shotgun (WGS) entry which is preliminary data.</text>
</comment>
<evidence type="ECO:0000313" key="3">
    <source>
        <dbReference type="EMBL" id="MBB5741989.1"/>
    </source>
</evidence>
<organism evidence="3 4">
    <name type="scientific">Microbacterium ginsengiterrae</name>
    <dbReference type="NCBI Taxonomy" id="546115"/>
    <lineage>
        <taxon>Bacteria</taxon>
        <taxon>Bacillati</taxon>
        <taxon>Actinomycetota</taxon>
        <taxon>Actinomycetes</taxon>
        <taxon>Micrococcales</taxon>
        <taxon>Microbacteriaceae</taxon>
        <taxon>Microbacterium</taxon>
    </lineage>
</organism>
<evidence type="ECO:0000259" key="2">
    <source>
        <dbReference type="Pfam" id="PF13625"/>
    </source>
</evidence>
<dbReference type="RefSeq" id="WP_184281336.1">
    <property type="nucleotide sequence ID" value="NZ_BAAAPG010000003.1"/>
</dbReference>
<gene>
    <name evidence="3" type="ORF">HD600_000486</name>
</gene>
<name>A0A7W9FCA0_9MICO</name>
<sequence length="570" mass="60258">MSTHARPLAVWLAAASDAQLAALFAARSVRADVAWTDFFDAAEALLDPASIERVLPRLTLAEATALRRAVDGGDAGTETDALVALALLRPDGTPAPPVAETVGDRTVPAPSTADAQPAATEQQAARAAERAFTSVAAIADIVLLAADSPLTLLANGALGAGERRRISETGTAPGIIDDLAAIATDAGLLQATDRRLRVTDVGTAWLRLSASARWTALAEAFRDALPRGIRTDAGGWLPTPRWPRQHPWDPNWAQRSAALTARAELLGLITQNGAEPEWAVPLRQGAPADATALTRMLPAEVDRIFLQNDLTAIAPGTLEPALDVRLRSIADRESAAQASSYRFTADSIAHALTTGETASSILDFLGEISLTGIPQPLEYLVMQTSQRHGLVRVFTDPGSGRTRVTSTDGTLLDAMGVDQSLRPLALARDADGLTSRVGRDSVFWTLTDARYPAMIVGPDGAPLVVDRNPAPPPAPETATDHRALIARLRAQQGPDADAAWLDRELEAAVRARAVLLVEIAMPDGSIRELQLEASGMGGGRLRGRDRSADVERTLPVKSIRSARVIDPSTA</sequence>
<dbReference type="AlphaFoldDB" id="A0A7W9FCA0"/>
<proteinExistence type="predicted"/>
<feature type="region of interest" description="Disordered" evidence="1">
    <location>
        <begin position="94"/>
        <end position="123"/>
    </location>
</feature>
<reference evidence="3 4" key="1">
    <citation type="submission" date="2020-08" db="EMBL/GenBank/DDBJ databases">
        <title>Sequencing the genomes of 1000 actinobacteria strains.</title>
        <authorList>
            <person name="Klenk H.-P."/>
        </authorList>
    </citation>
    <scope>NUCLEOTIDE SEQUENCE [LARGE SCALE GENOMIC DNA]</scope>
    <source>
        <strain evidence="3 4">DSM 24823</strain>
    </source>
</reference>
<dbReference type="Proteomes" id="UP000517712">
    <property type="component" value="Unassembled WGS sequence"/>
</dbReference>
<evidence type="ECO:0000256" key="1">
    <source>
        <dbReference type="SAM" id="MobiDB-lite"/>
    </source>
</evidence>
<dbReference type="Pfam" id="PF13625">
    <property type="entry name" value="Helicase_C_3"/>
    <property type="match status" value="1"/>
</dbReference>
<evidence type="ECO:0000313" key="4">
    <source>
        <dbReference type="Proteomes" id="UP000517712"/>
    </source>
</evidence>
<feature type="compositionally biased region" description="Low complexity" evidence="1">
    <location>
        <begin position="112"/>
        <end position="123"/>
    </location>
</feature>
<keyword evidence="4" id="KW-1185">Reference proteome</keyword>
<accession>A0A7W9FCA0</accession>
<feature type="domain" description="Helicase XPB/Ssl2 N-terminal" evidence="2">
    <location>
        <begin position="305"/>
        <end position="428"/>
    </location>
</feature>
<dbReference type="EMBL" id="JACHMU010000001">
    <property type="protein sequence ID" value="MBB5741989.1"/>
    <property type="molecule type" value="Genomic_DNA"/>
</dbReference>